<feature type="compositionally biased region" description="Basic and acidic residues" evidence="1">
    <location>
        <begin position="41"/>
        <end position="55"/>
    </location>
</feature>
<name>A0A0L0FA68_9EUKA</name>
<reference evidence="2 3" key="1">
    <citation type="submission" date="2011-02" db="EMBL/GenBank/DDBJ databases">
        <title>The Genome Sequence of Sphaeroforma arctica JP610.</title>
        <authorList>
            <consortium name="The Broad Institute Genome Sequencing Platform"/>
            <person name="Russ C."/>
            <person name="Cuomo C."/>
            <person name="Young S.K."/>
            <person name="Zeng Q."/>
            <person name="Gargeya S."/>
            <person name="Alvarado L."/>
            <person name="Berlin A."/>
            <person name="Chapman S.B."/>
            <person name="Chen Z."/>
            <person name="Freedman E."/>
            <person name="Gellesch M."/>
            <person name="Goldberg J."/>
            <person name="Griggs A."/>
            <person name="Gujja S."/>
            <person name="Heilman E."/>
            <person name="Heiman D."/>
            <person name="Howarth C."/>
            <person name="Mehta T."/>
            <person name="Neiman D."/>
            <person name="Pearson M."/>
            <person name="Roberts A."/>
            <person name="Saif S."/>
            <person name="Shea T."/>
            <person name="Shenoy N."/>
            <person name="Sisk P."/>
            <person name="Stolte C."/>
            <person name="Sykes S."/>
            <person name="White J."/>
            <person name="Yandava C."/>
            <person name="Burger G."/>
            <person name="Gray M.W."/>
            <person name="Holland P.W.H."/>
            <person name="King N."/>
            <person name="Lang F.B.F."/>
            <person name="Roger A.J."/>
            <person name="Ruiz-Trillo I."/>
            <person name="Haas B."/>
            <person name="Nusbaum C."/>
            <person name="Birren B."/>
        </authorList>
    </citation>
    <scope>NUCLEOTIDE SEQUENCE [LARGE SCALE GENOMIC DNA]</scope>
    <source>
        <strain evidence="2 3">JP610</strain>
    </source>
</reference>
<evidence type="ECO:0000313" key="3">
    <source>
        <dbReference type="Proteomes" id="UP000054560"/>
    </source>
</evidence>
<dbReference type="EMBL" id="KQ246208">
    <property type="protein sequence ID" value="KNC73013.1"/>
    <property type="molecule type" value="Genomic_DNA"/>
</dbReference>
<accession>A0A0L0FA68</accession>
<dbReference type="Proteomes" id="UP000054560">
    <property type="component" value="Unassembled WGS sequence"/>
</dbReference>
<feature type="non-terminal residue" evidence="2">
    <location>
        <position position="1"/>
    </location>
</feature>
<sequence>KVRRVKVSLSGAQESFRLPTAISLLTQLLSSTGLIDTPQNDIRDASDEPSEREQMEELFNTKLDV</sequence>
<organism evidence="2 3">
    <name type="scientific">Sphaeroforma arctica JP610</name>
    <dbReference type="NCBI Taxonomy" id="667725"/>
    <lineage>
        <taxon>Eukaryota</taxon>
        <taxon>Ichthyosporea</taxon>
        <taxon>Ichthyophonida</taxon>
        <taxon>Sphaeroforma</taxon>
    </lineage>
</organism>
<gene>
    <name evidence="2" type="ORF">SARC_14425</name>
</gene>
<feature type="non-terminal residue" evidence="2">
    <location>
        <position position="65"/>
    </location>
</feature>
<dbReference type="GeneID" id="25914929"/>
<feature type="region of interest" description="Disordered" evidence="1">
    <location>
        <begin position="36"/>
        <end position="65"/>
    </location>
</feature>
<evidence type="ECO:0000256" key="1">
    <source>
        <dbReference type="SAM" id="MobiDB-lite"/>
    </source>
</evidence>
<keyword evidence="3" id="KW-1185">Reference proteome</keyword>
<dbReference type="AlphaFoldDB" id="A0A0L0FA68"/>
<proteinExistence type="predicted"/>
<evidence type="ECO:0000313" key="2">
    <source>
        <dbReference type="EMBL" id="KNC73013.1"/>
    </source>
</evidence>
<protein>
    <submittedName>
        <fullName evidence="2">Uncharacterized protein</fullName>
    </submittedName>
</protein>
<dbReference type="RefSeq" id="XP_014146915.1">
    <property type="nucleotide sequence ID" value="XM_014291440.1"/>
</dbReference>